<feature type="compositionally biased region" description="Gly residues" evidence="3">
    <location>
        <begin position="464"/>
        <end position="485"/>
    </location>
</feature>
<sequence length="737" mass="75149">MTTFTITSPTAGGALPSGFTQVGGIVLDLIGLNGVRIVSQLSASSLFSGTSSSLFTIGTQTGFTPAVLAALGGGLSQVAVRITLFDGDTSPGDFDHKDNVLFLDNVELGNFSDIETQQTTSDGITALQSAPPKGFENNELRTGWFYSNNATVLQNIFTSLQDGSLQFRFQDSDSGDNVLDFTQGVSGGLINVGQPPAPANTPPVSAADAYATNEDVALVVGAPGVLQNDTDGENNTLTAVLVSGPAHGTLVLNANGSFTYTPNANYNGSDSFTYKANDGTVDGTPVTVNLTVNPVNDAPVIVTSTLNPALGACSTGAVLGPDDLSSTDVDSSTLTYTVDSLPSGVLLINGEMAGAGDTFTQQDINSGLVQLLGGPNQTGDSFNFTVRDGDGGATSGTFNAPYAAYDTVQTAPQWGGYWGGNGNDYQLGTANADNMSGGNGCDLMVGGDGNDQMHGQEGNNRLFGQGGDDNLSGGGGNDLLDGGAGNDQLHANGGHNWLFGGGGADTMSAGEGNDRMWGGGGNDTINANGGHNRIDAGGGNDTVTAGNGDDTIILGTGSDVVYANGGNNKFKLGGIAGAISDGDDQYTGGWQADKYALYLHDRDGNEAGWGNDVINGFRISEGDQLVAFNPAAGFWDDETSLASLIDSGFVSGTRGTGGNAGDLTLNFGIGAVRSSVTMKWFFWDNGSFGTTNGSSSISNAQLISILKAAVQDGGSIASGSDFLTEAHNYVSRDFMLA</sequence>
<feature type="domain" description="Cadherin-like" evidence="4">
    <location>
        <begin position="200"/>
        <end position="293"/>
    </location>
</feature>
<evidence type="ECO:0000256" key="1">
    <source>
        <dbReference type="ARBA" id="ARBA00004613"/>
    </source>
</evidence>
<feature type="region of interest" description="Disordered" evidence="3">
    <location>
        <begin position="449"/>
        <end position="487"/>
    </location>
</feature>
<dbReference type="InterPro" id="IPR050557">
    <property type="entry name" value="RTX_toxin/Mannuronan_C5-epim"/>
</dbReference>
<evidence type="ECO:0000313" key="6">
    <source>
        <dbReference type="Proteomes" id="UP000818323"/>
    </source>
</evidence>
<organism evidence="5 6">
    <name type="scientific">Microvirga arsenatis</name>
    <dbReference type="NCBI Taxonomy" id="2692265"/>
    <lineage>
        <taxon>Bacteria</taxon>
        <taxon>Pseudomonadati</taxon>
        <taxon>Pseudomonadota</taxon>
        <taxon>Alphaproteobacteria</taxon>
        <taxon>Hyphomicrobiales</taxon>
        <taxon>Methylobacteriaceae</taxon>
        <taxon>Microvirga</taxon>
    </lineage>
</organism>
<comment type="caution">
    <text evidence="5">The sequence shown here is derived from an EMBL/GenBank/DDBJ whole genome shotgun (WGS) entry which is preliminary data.</text>
</comment>
<dbReference type="InterPro" id="IPR041690">
    <property type="entry name" value="Cadherin_5"/>
</dbReference>
<dbReference type="InterPro" id="IPR018511">
    <property type="entry name" value="Hemolysin-typ_Ca-bd_CS"/>
</dbReference>
<dbReference type="Pfam" id="PF16184">
    <property type="entry name" value="Cadherin_3"/>
    <property type="match status" value="1"/>
</dbReference>
<evidence type="ECO:0000259" key="4">
    <source>
        <dbReference type="Pfam" id="PF17892"/>
    </source>
</evidence>
<keyword evidence="2" id="KW-0964">Secreted</keyword>
<dbReference type="SUPFAM" id="SSF51120">
    <property type="entry name" value="beta-Roll"/>
    <property type="match status" value="2"/>
</dbReference>
<accession>A0ABW9YSX7</accession>
<reference evidence="5 6" key="1">
    <citation type="submission" date="2020-01" db="EMBL/GenBank/DDBJ databases">
        <title>Microvirga sp. nov., an arsenate reduction bacterium isolated from Tibet hotspring sediments.</title>
        <authorList>
            <person name="Yuan C.-G."/>
        </authorList>
    </citation>
    <scope>NUCLEOTIDE SEQUENCE [LARGE SCALE GENOMIC DNA]</scope>
    <source>
        <strain evidence="5 6">SYSU G3D203</strain>
    </source>
</reference>
<evidence type="ECO:0000256" key="3">
    <source>
        <dbReference type="SAM" id="MobiDB-lite"/>
    </source>
</evidence>
<evidence type="ECO:0000313" key="5">
    <source>
        <dbReference type="EMBL" id="NBJ23100.1"/>
    </source>
</evidence>
<gene>
    <name evidence="5" type="ORF">GR303_01835</name>
</gene>
<protein>
    <recommendedName>
        <fullName evidence="4">Cadherin-like domain-containing protein</fullName>
    </recommendedName>
</protein>
<dbReference type="RefSeq" id="WP_161721697.1">
    <property type="nucleotide sequence ID" value="NZ_JAAAXI010000002.1"/>
</dbReference>
<dbReference type="PRINTS" id="PR00313">
    <property type="entry name" value="CABNDNGRPT"/>
</dbReference>
<name>A0ABW9YSX7_9HYPH</name>
<dbReference type="InterPro" id="IPR001343">
    <property type="entry name" value="Hemolysn_Ca-bd"/>
</dbReference>
<dbReference type="PANTHER" id="PTHR38340">
    <property type="entry name" value="S-LAYER PROTEIN"/>
    <property type="match status" value="1"/>
</dbReference>
<dbReference type="NCBIfam" id="TIGR01965">
    <property type="entry name" value="VCBS_repeat"/>
    <property type="match status" value="1"/>
</dbReference>
<dbReference type="InterPro" id="IPR010221">
    <property type="entry name" value="VCBS_dom"/>
</dbReference>
<evidence type="ECO:0000256" key="2">
    <source>
        <dbReference type="ARBA" id="ARBA00022525"/>
    </source>
</evidence>
<proteinExistence type="predicted"/>
<dbReference type="PANTHER" id="PTHR38340:SF1">
    <property type="entry name" value="S-LAYER PROTEIN"/>
    <property type="match status" value="1"/>
</dbReference>
<dbReference type="EMBL" id="JAAAXJ010000001">
    <property type="protein sequence ID" value="NBJ23100.1"/>
    <property type="molecule type" value="Genomic_DNA"/>
</dbReference>
<feature type="region of interest" description="Disordered" evidence="3">
    <location>
        <begin position="509"/>
        <end position="541"/>
    </location>
</feature>
<dbReference type="Pfam" id="PF00353">
    <property type="entry name" value="HemolysinCabind"/>
    <property type="match status" value="4"/>
</dbReference>
<dbReference type="Proteomes" id="UP000818323">
    <property type="component" value="Unassembled WGS sequence"/>
</dbReference>
<dbReference type="Pfam" id="PF17892">
    <property type="entry name" value="Cadherin_5"/>
    <property type="match status" value="1"/>
</dbReference>
<dbReference type="InterPro" id="IPR011049">
    <property type="entry name" value="Serralysin-like_metalloprot_C"/>
</dbReference>
<dbReference type="Gene3D" id="2.60.40.3440">
    <property type="match status" value="1"/>
</dbReference>
<keyword evidence="6" id="KW-1185">Reference proteome</keyword>
<dbReference type="Gene3D" id="2.150.10.10">
    <property type="entry name" value="Serralysin-like metalloprotease, C-terminal"/>
    <property type="match status" value="2"/>
</dbReference>
<dbReference type="PROSITE" id="PS00330">
    <property type="entry name" value="HEMOLYSIN_CALCIUM"/>
    <property type="match status" value="1"/>
</dbReference>
<comment type="subcellular location">
    <subcellularLocation>
        <location evidence="1">Secreted</location>
    </subcellularLocation>
</comment>